<sequence length="481" mass="52555">MNDHRDLPPLPPSTQASRRHSTRSKDRSLAIANLLNEERKDHLDTQRELERIKEQLRVQMILTQEAENKVVEATNRLRRVNEERLAAVRETSRLNESLQLYRFQLETAQNEINRAQSVFNIVEKERYKAEVAGAKSRTVARKLHEQQKIYNAREEGRRQGLQEGLEAGRLHVLTSEADGLDTDLFGDDGFYGDEIDARASEFDDPFDATSMRSRITRVADGHRLSRISATPDPVPIPPPVVQQQPAVSSQTPDPLPVPVQQQQPPPAVVPQPEPAIIAPAAPLSPLHVFTPFHDIHPTPVHNHAPHALGRHSEIPPDGYIPIVGPEPGSVPEVPPPHEFLRHSVVVQEPAVSPSAFARALSPRGSNRPISVAGESTTRRAPSAAGGSVRSMKMPTPRTQLANPLHDIELEAARRESLNLGSTSSGYGGSINIGLVPASPESRTASQRFVGSPSAGTKLFGNNPNPTVFVAAPGYGAPTQAH</sequence>
<gene>
    <name evidence="3" type="ORF">HMN09_01033000</name>
</gene>
<feature type="region of interest" description="Disordered" evidence="2">
    <location>
        <begin position="1"/>
        <end position="26"/>
    </location>
</feature>
<evidence type="ECO:0000256" key="1">
    <source>
        <dbReference type="SAM" id="Coils"/>
    </source>
</evidence>
<feature type="compositionally biased region" description="Polar residues" evidence="2">
    <location>
        <begin position="363"/>
        <end position="379"/>
    </location>
</feature>
<evidence type="ECO:0000256" key="2">
    <source>
        <dbReference type="SAM" id="MobiDB-lite"/>
    </source>
</evidence>
<comment type="caution">
    <text evidence="3">The sequence shown here is derived from an EMBL/GenBank/DDBJ whole genome shotgun (WGS) entry which is preliminary data.</text>
</comment>
<organism evidence="3 4">
    <name type="scientific">Mycena chlorophos</name>
    <name type="common">Agaric fungus</name>
    <name type="synonym">Agaricus chlorophos</name>
    <dbReference type="NCBI Taxonomy" id="658473"/>
    <lineage>
        <taxon>Eukaryota</taxon>
        <taxon>Fungi</taxon>
        <taxon>Dikarya</taxon>
        <taxon>Basidiomycota</taxon>
        <taxon>Agaricomycotina</taxon>
        <taxon>Agaricomycetes</taxon>
        <taxon>Agaricomycetidae</taxon>
        <taxon>Agaricales</taxon>
        <taxon>Marasmiineae</taxon>
        <taxon>Mycenaceae</taxon>
        <taxon>Mycena</taxon>
    </lineage>
</organism>
<feature type="region of interest" description="Disordered" evidence="2">
    <location>
        <begin position="226"/>
        <end position="269"/>
    </location>
</feature>
<evidence type="ECO:0000313" key="3">
    <source>
        <dbReference type="EMBL" id="KAF7298116.1"/>
    </source>
</evidence>
<feature type="region of interest" description="Disordered" evidence="2">
    <location>
        <begin position="359"/>
        <end position="398"/>
    </location>
</feature>
<accession>A0A8H6SEM7</accession>
<keyword evidence="4" id="KW-1185">Reference proteome</keyword>
<dbReference type="EMBL" id="JACAZE010000015">
    <property type="protein sequence ID" value="KAF7298116.1"/>
    <property type="molecule type" value="Genomic_DNA"/>
</dbReference>
<evidence type="ECO:0000313" key="4">
    <source>
        <dbReference type="Proteomes" id="UP000613580"/>
    </source>
</evidence>
<feature type="compositionally biased region" description="Low complexity" evidence="2">
    <location>
        <begin position="241"/>
        <end position="252"/>
    </location>
</feature>
<dbReference type="AlphaFoldDB" id="A0A8H6SEM7"/>
<reference evidence="3" key="1">
    <citation type="submission" date="2020-05" db="EMBL/GenBank/DDBJ databases">
        <title>Mycena genomes resolve the evolution of fungal bioluminescence.</title>
        <authorList>
            <person name="Tsai I.J."/>
        </authorList>
    </citation>
    <scope>NUCLEOTIDE SEQUENCE</scope>
    <source>
        <strain evidence="3">110903Hualien_Pintung</strain>
    </source>
</reference>
<proteinExistence type="predicted"/>
<feature type="coiled-coil region" evidence="1">
    <location>
        <begin position="35"/>
        <end position="125"/>
    </location>
</feature>
<feature type="compositionally biased region" description="Pro residues" evidence="2">
    <location>
        <begin position="253"/>
        <end position="269"/>
    </location>
</feature>
<dbReference type="OrthoDB" id="3008370at2759"/>
<name>A0A8H6SEM7_MYCCL</name>
<keyword evidence="1" id="KW-0175">Coiled coil</keyword>
<dbReference type="Proteomes" id="UP000613580">
    <property type="component" value="Unassembled WGS sequence"/>
</dbReference>
<protein>
    <submittedName>
        <fullName evidence="3">Uncharacterized protein</fullName>
    </submittedName>
</protein>